<dbReference type="EMBL" id="QPJW01000004">
    <property type="protein sequence ID" value="RCX19636.1"/>
    <property type="molecule type" value="Genomic_DNA"/>
</dbReference>
<dbReference type="RefSeq" id="WP_114496897.1">
    <property type="nucleotide sequence ID" value="NZ_QPJW01000004.1"/>
</dbReference>
<dbReference type="Pfam" id="PF00480">
    <property type="entry name" value="ROK"/>
    <property type="match status" value="1"/>
</dbReference>
<dbReference type="CDD" id="cd24068">
    <property type="entry name" value="ASKHA_NBD_ROK_FnNanK-like"/>
    <property type="match status" value="1"/>
</dbReference>
<protein>
    <submittedName>
        <fullName evidence="2">Glucokinase</fullName>
    </submittedName>
</protein>
<evidence type="ECO:0000313" key="2">
    <source>
        <dbReference type="EMBL" id="RCX19636.1"/>
    </source>
</evidence>
<dbReference type="InterPro" id="IPR000600">
    <property type="entry name" value="ROK"/>
</dbReference>
<dbReference type="Gene3D" id="3.30.420.40">
    <property type="match status" value="2"/>
</dbReference>
<dbReference type="SUPFAM" id="SSF53067">
    <property type="entry name" value="Actin-like ATPase domain"/>
    <property type="match status" value="1"/>
</dbReference>
<gene>
    <name evidence="2" type="ORF">DFP94_10487</name>
</gene>
<reference evidence="2 3" key="1">
    <citation type="submission" date="2018-07" db="EMBL/GenBank/DDBJ databases">
        <title>Genomic Encyclopedia of Type Strains, Phase III (KMG-III): the genomes of soil and plant-associated and newly described type strains.</title>
        <authorList>
            <person name="Whitman W."/>
        </authorList>
    </citation>
    <scope>NUCLEOTIDE SEQUENCE [LARGE SCALE GENOMIC DNA]</scope>
    <source>
        <strain evidence="2 3">CECT 8333</strain>
    </source>
</reference>
<accession>A0A369BGE1</accession>
<organism evidence="2 3">
    <name type="scientific">Fontibacillus phaseoli</name>
    <dbReference type="NCBI Taxonomy" id="1416533"/>
    <lineage>
        <taxon>Bacteria</taxon>
        <taxon>Bacillati</taxon>
        <taxon>Bacillota</taxon>
        <taxon>Bacilli</taxon>
        <taxon>Bacillales</taxon>
        <taxon>Paenibacillaceae</taxon>
        <taxon>Fontibacillus</taxon>
    </lineage>
</organism>
<dbReference type="InterPro" id="IPR043129">
    <property type="entry name" value="ATPase_NBD"/>
</dbReference>
<dbReference type="AlphaFoldDB" id="A0A369BGE1"/>
<name>A0A369BGE1_9BACL</name>
<dbReference type="GO" id="GO:0016301">
    <property type="term" value="F:kinase activity"/>
    <property type="evidence" value="ECO:0007669"/>
    <property type="project" value="UniProtKB-KW"/>
</dbReference>
<evidence type="ECO:0000256" key="1">
    <source>
        <dbReference type="ARBA" id="ARBA00006479"/>
    </source>
</evidence>
<keyword evidence="2" id="KW-0808">Transferase</keyword>
<dbReference type="PANTHER" id="PTHR18964">
    <property type="entry name" value="ROK (REPRESSOR, ORF, KINASE) FAMILY"/>
    <property type="match status" value="1"/>
</dbReference>
<dbReference type="Proteomes" id="UP000253090">
    <property type="component" value="Unassembled WGS sequence"/>
</dbReference>
<keyword evidence="2" id="KW-0418">Kinase</keyword>
<dbReference type="PANTHER" id="PTHR18964:SF149">
    <property type="entry name" value="BIFUNCTIONAL UDP-N-ACETYLGLUCOSAMINE 2-EPIMERASE_N-ACETYLMANNOSAMINE KINASE"/>
    <property type="match status" value="1"/>
</dbReference>
<dbReference type="OrthoDB" id="9795247at2"/>
<sequence length="312" mass="32328">MNRIRGAIGIDLGGTGIKSALVSADGSVRHFRTVPTEASRGRDALLAKLSGIIGEHRRTAEQEGLQLLGIGIGTAGSVDRSGTISYATEHLPGWTGTPLKQLLEREAGLPVTVMNDVHAIALGEQWNGAAQGISDFACVAIGTGIGGCIVKDGTIEGGDDGYAGGFGHHIVAIGGLPCSCGNRGCWENYASVSGLKNLMLEHEAPDPWVQDPKQLFAAARGGDVAALNLVGLYAEVIAIGLANLAHILNSRRFLLAGAITAQGDFLLDRIGEQLRRNVMPVYWGDGILLHAAALGEHAGVTGAASTVTGMRN</sequence>
<evidence type="ECO:0000313" key="3">
    <source>
        <dbReference type="Proteomes" id="UP000253090"/>
    </source>
</evidence>
<comment type="caution">
    <text evidence="2">The sequence shown here is derived from an EMBL/GenBank/DDBJ whole genome shotgun (WGS) entry which is preliminary data.</text>
</comment>
<proteinExistence type="inferred from homology"/>
<keyword evidence="3" id="KW-1185">Reference proteome</keyword>
<comment type="similarity">
    <text evidence="1">Belongs to the ROK (NagC/XylR) family.</text>
</comment>